<dbReference type="InterPro" id="IPR056173">
    <property type="entry name" value="Sec20_C"/>
</dbReference>
<comment type="caution">
    <text evidence="13">The sequence shown here is derived from an EMBL/GenBank/DDBJ whole genome shotgun (WGS) entry which is preliminary data.</text>
</comment>
<evidence type="ECO:0000256" key="5">
    <source>
        <dbReference type="ARBA" id="ARBA00022892"/>
    </source>
</evidence>
<proteinExistence type="inferred from homology"/>
<evidence type="ECO:0000313" key="14">
    <source>
        <dbReference type="Proteomes" id="UP000591131"/>
    </source>
</evidence>
<dbReference type="InterPro" id="IPR005606">
    <property type="entry name" value="Sec20"/>
</dbReference>
<feature type="region of interest" description="Disordered" evidence="10">
    <location>
        <begin position="1"/>
        <end position="32"/>
    </location>
</feature>
<feature type="compositionally biased region" description="Basic and acidic residues" evidence="10">
    <location>
        <begin position="1"/>
        <end position="11"/>
    </location>
</feature>
<keyword evidence="6 11" id="KW-1133">Transmembrane helix</keyword>
<evidence type="ECO:0000256" key="6">
    <source>
        <dbReference type="ARBA" id="ARBA00022989"/>
    </source>
</evidence>
<dbReference type="GO" id="GO:0006890">
    <property type="term" value="P:retrograde vesicle-mediated transport, Golgi to endoplasmic reticulum"/>
    <property type="evidence" value="ECO:0007669"/>
    <property type="project" value="InterPro"/>
</dbReference>
<dbReference type="Pfam" id="PF03908">
    <property type="entry name" value="Sec20"/>
    <property type="match status" value="1"/>
</dbReference>
<evidence type="ECO:0000256" key="11">
    <source>
        <dbReference type="SAM" id="Phobius"/>
    </source>
</evidence>
<keyword evidence="5" id="KW-0931">ER-Golgi transport</keyword>
<keyword evidence="8 11" id="KW-0472">Membrane</keyword>
<dbReference type="AlphaFoldDB" id="A0A7J6LTF8"/>
<keyword evidence="4" id="KW-0256">Endoplasmic reticulum</keyword>
<accession>A0A7J6LTF8</accession>
<organism evidence="13 14">
    <name type="scientific">Perkinsus chesapeaki</name>
    <name type="common">Clam parasite</name>
    <name type="synonym">Perkinsus andrewsi</name>
    <dbReference type="NCBI Taxonomy" id="330153"/>
    <lineage>
        <taxon>Eukaryota</taxon>
        <taxon>Sar</taxon>
        <taxon>Alveolata</taxon>
        <taxon>Perkinsozoa</taxon>
        <taxon>Perkinsea</taxon>
        <taxon>Perkinsida</taxon>
        <taxon>Perkinsidae</taxon>
        <taxon>Perkinsus</taxon>
    </lineage>
</organism>
<evidence type="ECO:0000256" key="2">
    <source>
        <dbReference type="ARBA" id="ARBA00022448"/>
    </source>
</evidence>
<evidence type="ECO:0000256" key="4">
    <source>
        <dbReference type="ARBA" id="ARBA00022824"/>
    </source>
</evidence>
<comment type="subcellular location">
    <subcellularLocation>
        <location evidence="1">Endoplasmic reticulum membrane</location>
        <topology evidence="1">Single-pass type IV membrane protein</topology>
    </subcellularLocation>
</comment>
<sequence>MSNLASDRDKLFAGGAAGSAGKPKADDSGNRAAGRVLRRSVQQMRENVQRMRVTEDALTESSGKIKDVNDEYENNYSGALKTASEAMTSLKRRIDADDKYIWWSFLFFITVCVFIILKRLMIFSLTGWLLHIITELLSVVYDYLVQPSYREIVQPAILYFTNSSEGTVADIGSSVDEL</sequence>
<dbReference type="PANTHER" id="PTHR12825:SF0">
    <property type="entry name" value="VESICLE TRANSPORT PROTEIN SEC20"/>
    <property type="match status" value="1"/>
</dbReference>
<evidence type="ECO:0000256" key="1">
    <source>
        <dbReference type="ARBA" id="ARBA00004163"/>
    </source>
</evidence>
<keyword evidence="3 11" id="KW-0812">Transmembrane</keyword>
<feature type="domain" description="Sec20 C-terminal" evidence="12">
    <location>
        <begin position="36"/>
        <end position="120"/>
    </location>
</feature>
<evidence type="ECO:0000256" key="8">
    <source>
        <dbReference type="ARBA" id="ARBA00023136"/>
    </source>
</evidence>
<comment type="similarity">
    <text evidence="9">Belongs to the SEC20 family.</text>
</comment>
<dbReference type="GO" id="GO:0031201">
    <property type="term" value="C:SNARE complex"/>
    <property type="evidence" value="ECO:0007669"/>
    <property type="project" value="TreeGrafter"/>
</dbReference>
<protein>
    <recommendedName>
        <fullName evidence="12">Sec20 C-terminal domain-containing protein</fullName>
    </recommendedName>
</protein>
<evidence type="ECO:0000256" key="3">
    <source>
        <dbReference type="ARBA" id="ARBA00022692"/>
    </source>
</evidence>
<keyword evidence="2" id="KW-0813">Transport</keyword>
<evidence type="ECO:0000256" key="7">
    <source>
        <dbReference type="ARBA" id="ARBA00023054"/>
    </source>
</evidence>
<feature type="transmembrane region" description="Helical" evidence="11">
    <location>
        <begin position="100"/>
        <end position="117"/>
    </location>
</feature>
<reference evidence="13 14" key="1">
    <citation type="submission" date="2020-04" db="EMBL/GenBank/DDBJ databases">
        <title>Perkinsus chesapeaki whole genome sequence.</title>
        <authorList>
            <person name="Bogema D.R."/>
        </authorList>
    </citation>
    <scope>NUCLEOTIDE SEQUENCE [LARGE SCALE GENOMIC DNA]</scope>
    <source>
        <strain evidence="13">ATCC PRA-425</strain>
    </source>
</reference>
<dbReference type="PANTHER" id="PTHR12825">
    <property type="entry name" value="BNIP1-RELATED"/>
    <property type="match status" value="1"/>
</dbReference>
<dbReference type="OrthoDB" id="365988at2759"/>
<dbReference type="EMBL" id="JAAPAO010000343">
    <property type="protein sequence ID" value="KAF4662553.1"/>
    <property type="molecule type" value="Genomic_DNA"/>
</dbReference>
<evidence type="ECO:0000256" key="9">
    <source>
        <dbReference type="ARBA" id="ARBA00037934"/>
    </source>
</evidence>
<dbReference type="GO" id="GO:0005484">
    <property type="term" value="F:SNAP receptor activity"/>
    <property type="evidence" value="ECO:0007669"/>
    <property type="project" value="InterPro"/>
</dbReference>
<name>A0A7J6LTF8_PERCH</name>
<dbReference type="GO" id="GO:0005789">
    <property type="term" value="C:endoplasmic reticulum membrane"/>
    <property type="evidence" value="ECO:0007669"/>
    <property type="project" value="UniProtKB-SubCell"/>
</dbReference>
<gene>
    <name evidence="13" type="ORF">FOL47_006192</name>
</gene>
<keyword evidence="7" id="KW-0175">Coiled coil</keyword>
<evidence type="ECO:0000256" key="10">
    <source>
        <dbReference type="SAM" id="MobiDB-lite"/>
    </source>
</evidence>
<keyword evidence="14" id="KW-1185">Reference proteome</keyword>
<dbReference type="Proteomes" id="UP000591131">
    <property type="component" value="Unassembled WGS sequence"/>
</dbReference>
<evidence type="ECO:0000259" key="12">
    <source>
        <dbReference type="Pfam" id="PF03908"/>
    </source>
</evidence>
<evidence type="ECO:0000313" key="13">
    <source>
        <dbReference type="EMBL" id="KAF4662553.1"/>
    </source>
</evidence>